<accession>A0A2W4ZV61</accession>
<feature type="transmembrane region" description="Helical" evidence="1">
    <location>
        <begin position="68"/>
        <end position="86"/>
    </location>
</feature>
<name>A0A2W4ZV61_9BACT</name>
<keyword evidence="1" id="KW-0472">Membrane</keyword>
<gene>
    <name evidence="2" type="ORF">DI626_08020</name>
</gene>
<protein>
    <submittedName>
        <fullName evidence="2">Uncharacterized protein</fullName>
    </submittedName>
</protein>
<sequence>MGRKEIRSNPHAKRRFQLKYNPVFASWDEAFKECYKIALFMFGFFALITVPSAGPFFIIFALEAYKQILLAFFLFSALCALACLSYKRKWFYILRVRIIMAFLLSFLCFLGIVYFCSYNQCFDF</sequence>
<evidence type="ECO:0000313" key="2">
    <source>
        <dbReference type="EMBL" id="PZO84692.1"/>
    </source>
</evidence>
<evidence type="ECO:0000313" key="3">
    <source>
        <dbReference type="Proteomes" id="UP000249557"/>
    </source>
</evidence>
<dbReference type="AlphaFoldDB" id="A0A2W4ZV61"/>
<feature type="transmembrane region" description="Helical" evidence="1">
    <location>
        <begin position="98"/>
        <end position="115"/>
    </location>
</feature>
<keyword evidence="1" id="KW-1133">Transmembrane helix</keyword>
<reference evidence="2 3" key="1">
    <citation type="submission" date="2017-08" db="EMBL/GenBank/DDBJ databases">
        <title>Infants hospitalized years apart are colonized by the same room-sourced microbial strains.</title>
        <authorList>
            <person name="Brooks B."/>
            <person name="Olm M.R."/>
            <person name="Firek B.A."/>
            <person name="Baker R."/>
            <person name="Thomas B.C."/>
            <person name="Morowitz M.J."/>
            <person name="Banfield J.F."/>
        </authorList>
    </citation>
    <scope>NUCLEOTIDE SEQUENCE [LARGE SCALE GENOMIC DNA]</scope>
    <source>
        <strain evidence="2">S2_018_000_R2_104</strain>
    </source>
</reference>
<proteinExistence type="predicted"/>
<evidence type="ECO:0000256" key="1">
    <source>
        <dbReference type="SAM" id="Phobius"/>
    </source>
</evidence>
<organism evidence="2 3">
    <name type="scientific">Micavibrio aeruginosavorus</name>
    <dbReference type="NCBI Taxonomy" id="349221"/>
    <lineage>
        <taxon>Bacteria</taxon>
        <taxon>Pseudomonadati</taxon>
        <taxon>Bdellovibrionota</taxon>
        <taxon>Bdellovibrionia</taxon>
        <taxon>Bdellovibrionales</taxon>
        <taxon>Pseudobdellovibrionaceae</taxon>
        <taxon>Micavibrio</taxon>
    </lineage>
</organism>
<comment type="caution">
    <text evidence="2">The sequence shown here is derived from an EMBL/GenBank/DDBJ whole genome shotgun (WGS) entry which is preliminary data.</text>
</comment>
<keyword evidence="1" id="KW-0812">Transmembrane</keyword>
<dbReference type="Proteomes" id="UP000249557">
    <property type="component" value="Unassembled WGS sequence"/>
</dbReference>
<feature type="transmembrane region" description="Helical" evidence="1">
    <location>
        <begin position="37"/>
        <end position="62"/>
    </location>
</feature>
<dbReference type="EMBL" id="QFNK01000167">
    <property type="protein sequence ID" value="PZO84692.1"/>
    <property type="molecule type" value="Genomic_DNA"/>
</dbReference>